<protein>
    <submittedName>
        <fullName evidence="4">3-ketoacyl-ACP reductase</fullName>
    </submittedName>
</protein>
<dbReference type="CDD" id="cd05233">
    <property type="entry name" value="SDR_c"/>
    <property type="match status" value="1"/>
</dbReference>
<sequence>MGEFSNKVVLVTGGSRGIGRAIAEAFLREGARVAVTYAKSDDKARELEKMGILAIKCDVSSRDEVRRAAEIVGDRLGDVNILVNNAGVMYLMQFESYDEGLFNRMIDINVKGIIYTALEFLPQLRRTRGVVINIASNAGIGTAWEGTTYYAITKAAVIILTKRMAFDLGRYGIRVNAVAPGWIETDMTTANRAPEEVEKTKALVRSRTMLSTTGVPEDIANVVLFLASDRARYVTGQTVVADGGRIDYLTHGV</sequence>
<reference evidence="4" key="1">
    <citation type="journal article" date="2014" name="Int. J. Syst. Evol. Microbiol.">
        <title>Complete genome sequence of Corynebacterium casei LMG S-19264T (=DSM 44701T), isolated from a smear-ripened cheese.</title>
        <authorList>
            <consortium name="US DOE Joint Genome Institute (JGI-PGF)"/>
            <person name="Walter F."/>
            <person name="Albersmeier A."/>
            <person name="Kalinowski J."/>
            <person name="Ruckert C."/>
        </authorList>
    </citation>
    <scope>NUCLEOTIDE SEQUENCE</scope>
    <source>
        <strain evidence="4">JCM 11219</strain>
    </source>
</reference>
<dbReference type="GO" id="GO:0006633">
    <property type="term" value="P:fatty acid biosynthetic process"/>
    <property type="evidence" value="ECO:0007669"/>
    <property type="project" value="TreeGrafter"/>
</dbReference>
<dbReference type="InterPro" id="IPR002347">
    <property type="entry name" value="SDR_fam"/>
</dbReference>
<name>A0A830EHS0_9CREN</name>
<dbReference type="GO" id="GO:0016616">
    <property type="term" value="F:oxidoreductase activity, acting on the CH-OH group of donors, NAD or NADP as acceptor"/>
    <property type="evidence" value="ECO:0007669"/>
    <property type="project" value="TreeGrafter"/>
</dbReference>
<dbReference type="GeneID" id="76207370"/>
<accession>A0A830EHS0</accession>
<dbReference type="Proteomes" id="UP001060771">
    <property type="component" value="Chromosome"/>
</dbReference>
<dbReference type="Pfam" id="PF13561">
    <property type="entry name" value="adh_short_C2"/>
    <property type="match status" value="1"/>
</dbReference>
<reference evidence="3" key="4">
    <citation type="journal article" date="2023" name="Microbiol. Resour. Announc.">
        <title>Complete Genome Sequence of Vulcanisaeta souniana Strain IC-059, a Hyperthermophilic Archaeon Isolated from Hot Spring Water in Japan.</title>
        <authorList>
            <person name="Kato S."/>
            <person name="Itoh T."/>
            <person name="Wu L."/>
            <person name="Ma J."/>
            <person name="Ohkuma M."/>
        </authorList>
    </citation>
    <scope>NUCLEOTIDE SEQUENCE</scope>
    <source>
        <strain evidence="3">JCM 11219</strain>
    </source>
</reference>
<dbReference type="AlphaFoldDB" id="A0A830EHS0"/>
<dbReference type="PANTHER" id="PTHR42760:SF133">
    <property type="entry name" value="3-OXOACYL-[ACYL-CARRIER-PROTEIN] REDUCTASE"/>
    <property type="match status" value="1"/>
</dbReference>
<reference evidence="4" key="2">
    <citation type="submission" date="2020-09" db="EMBL/GenBank/DDBJ databases">
        <authorList>
            <person name="Sun Q."/>
            <person name="Ohkuma M."/>
        </authorList>
    </citation>
    <scope>NUCLEOTIDE SEQUENCE</scope>
    <source>
        <strain evidence="4">JCM 11219</strain>
    </source>
</reference>
<keyword evidence="6" id="KW-1185">Reference proteome</keyword>
<dbReference type="PRINTS" id="PR00080">
    <property type="entry name" value="SDRFAMILY"/>
</dbReference>
<dbReference type="NCBIfam" id="NF005559">
    <property type="entry name" value="PRK07231.1"/>
    <property type="match status" value="1"/>
</dbReference>
<dbReference type="RefSeq" id="WP_188603902.1">
    <property type="nucleotide sequence ID" value="NZ_AP026830.1"/>
</dbReference>
<evidence type="ECO:0000313" key="6">
    <source>
        <dbReference type="Proteomes" id="UP001060771"/>
    </source>
</evidence>
<reference evidence="6" key="3">
    <citation type="submission" date="2022-09" db="EMBL/GenBank/DDBJ databases">
        <title>Complete genome sequence of Vulcanisaeta souniana.</title>
        <authorList>
            <person name="Kato S."/>
            <person name="Itoh T."/>
            <person name="Ohkuma M."/>
        </authorList>
    </citation>
    <scope>NUCLEOTIDE SEQUENCE [LARGE SCALE GENOMIC DNA]</scope>
    <source>
        <strain evidence="6">JCM 11219</strain>
    </source>
</reference>
<dbReference type="EMBL" id="AP026830">
    <property type="protein sequence ID" value="BDR92737.1"/>
    <property type="molecule type" value="Genomic_DNA"/>
</dbReference>
<evidence type="ECO:0000256" key="1">
    <source>
        <dbReference type="ARBA" id="ARBA00006484"/>
    </source>
</evidence>
<dbReference type="OrthoDB" id="10157at2157"/>
<dbReference type="GO" id="GO:0048038">
    <property type="term" value="F:quinone binding"/>
    <property type="evidence" value="ECO:0007669"/>
    <property type="project" value="TreeGrafter"/>
</dbReference>
<dbReference type="InterPro" id="IPR036291">
    <property type="entry name" value="NAD(P)-bd_dom_sf"/>
</dbReference>
<dbReference type="Proteomes" id="UP000657075">
    <property type="component" value="Unassembled WGS sequence"/>
</dbReference>
<organism evidence="4 5">
    <name type="scientific">Vulcanisaeta souniana JCM 11219</name>
    <dbReference type="NCBI Taxonomy" id="1293586"/>
    <lineage>
        <taxon>Archaea</taxon>
        <taxon>Thermoproteota</taxon>
        <taxon>Thermoprotei</taxon>
        <taxon>Thermoproteales</taxon>
        <taxon>Thermoproteaceae</taxon>
        <taxon>Vulcanisaeta</taxon>
    </lineage>
</organism>
<dbReference type="EMBL" id="BMNM01000011">
    <property type="protein sequence ID" value="GGI84081.1"/>
    <property type="molecule type" value="Genomic_DNA"/>
</dbReference>
<evidence type="ECO:0000313" key="4">
    <source>
        <dbReference type="EMBL" id="GGI84081.1"/>
    </source>
</evidence>
<dbReference type="SUPFAM" id="SSF51735">
    <property type="entry name" value="NAD(P)-binding Rossmann-fold domains"/>
    <property type="match status" value="1"/>
</dbReference>
<evidence type="ECO:0000313" key="5">
    <source>
        <dbReference type="Proteomes" id="UP000657075"/>
    </source>
</evidence>
<evidence type="ECO:0000313" key="3">
    <source>
        <dbReference type="EMBL" id="BDR92737.1"/>
    </source>
</evidence>
<dbReference type="NCBIfam" id="NF005056">
    <property type="entry name" value="PRK06463.1"/>
    <property type="match status" value="1"/>
</dbReference>
<dbReference type="Gene3D" id="3.40.50.720">
    <property type="entry name" value="NAD(P)-binding Rossmann-like Domain"/>
    <property type="match status" value="1"/>
</dbReference>
<gene>
    <name evidence="4" type="primary">fabG</name>
    <name evidence="3" type="synonym">fabG_2</name>
    <name evidence="4" type="ORF">GCM10007112_21200</name>
    <name evidence="3" type="ORF">Vsou_18300</name>
</gene>
<proteinExistence type="inferred from homology"/>
<dbReference type="FunFam" id="3.40.50.720:FF:000084">
    <property type="entry name" value="Short-chain dehydrogenase reductase"/>
    <property type="match status" value="1"/>
</dbReference>
<keyword evidence="2" id="KW-0560">Oxidoreductase</keyword>
<dbReference type="PRINTS" id="PR00081">
    <property type="entry name" value="GDHRDH"/>
</dbReference>
<comment type="similarity">
    <text evidence="1">Belongs to the short-chain dehydrogenases/reductases (SDR) family.</text>
</comment>
<dbReference type="PANTHER" id="PTHR42760">
    <property type="entry name" value="SHORT-CHAIN DEHYDROGENASES/REDUCTASES FAMILY MEMBER"/>
    <property type="match status" value="1"/>
</dbReference>
<evidence type="ECO:0000256" key="2">
    <source>
        <dbReference type="ARBA" id="ARBA00023002"/>
    </source>
</evidence>